<evidence type="ECO:0000256" key="9">
    <source>
        <dbReference type="ARBA" id="ARBA00023136"/>
    </source>
</evidence>
<feature type="transmembrane region" description="Helical" evidence="10">
    <location>
        <begin position="340"/>
        <end position="362"/>
    </location>
</feature>
<dbReference type="InterPro" id="IPR044880">
    <property type="entry name" value="NCX_ion-bd_dom_sf"/>
</dbReference>
<dbReference type="GO" id="GO:0006874">
    <property type="term" value="P:intracellular calcium ion homeostasis"/>
    <property type="evidence" value="ECO:0007669"/>
    <property type="project" value="TreeGrafter"/>
</dbReference>
<feature type="domain" description="Sodium/calcium exchanger membrane region" evidence="12">
    <location>
        <begin position="305"/>
        <end position="445"/>
    </location>
</feature>
<dbReference type="GO" id="GO:0012505">
    <property type="term" value="C:endomembrane system"/>
    <property type="evidence" value="ECO:0007669"/>
    <property type="project" value="UniProtKB-SubCell"/>
</dbReference>
<evidence type="ECO:0000256" key="7">
    <source>
        <dbReference type="ARBA" id="ARBA00022989"/>
    </source>
</evidence>
<protein>
    <recommendedName>
        <fullName evidence="10">Vacuolar calcium ion transporter</fullName>
    </recommendedName>
</protein>
<keyword evidence="10" id="KW-0050">Antiport</keyword>
<feature type="transmembrane region" description="Helical" evidence="10">
    <location>
        <begin position="402"/>
        <end position="424"/>
    </location>
</feature>
<keyword evidence="10" id="KW-0926">Vacuole</keyword>
<evidence type="ECO:0000256" key="3">
    <source>
        <dbReference type="ARBA" id="ARBA00022448"/>
    </source>
</evidence>
<dbReference type="InterPro" id="IPR004713">
    <property type="entry name" value="CaH_exchang"/>
</dbReference>
<keyword evidence="7 10" id="KW-1133">Transmembrane helix</keyword>
<proteinExistence type="inferred from homology"/>
<sequence>MSEQYEALPREADTGDRPLHEPASWIKTSFNWLWEMATTIPDKPTKPADLLSPRMLVCLLVPALVIFLSWLEMPASATFALNLIAIVLLSIVLTLATERLSLDLGPAGGALLNISFGNLSELIVLYVTALARGHIKIVQYSLLGSILVNVLLVLGLAMIVGGMKFKEQAYDREIAQLFVGLLNLTVFSFAIPMAFDATLWDTDISDEAACTYSRVISIILLGVYLVYLFFQFKPMQKKAKDALTSDEEALLAYVQELSLPELEGEGEEEEDVSKEDDHEVQQTAHPKPAVNKSWLHRLHLDFLLALALLLLSAVLIGISADYVVSSFRHLNQRGVLGKSFVGLIILPVAGNVAEIVTAVIVAGKDEMDLAINVALGSALQIGLFLAPITVLIGWGLQKEMTLIFGLYETVVLFASVLLVSFLMVQNKTTSLEGFMLASCFVVISIGAYVLPDPQH</sequence>
<evidence type="ECO:0000256" key="6">
    <source>
        <dbReference type="ARBA" id="ARBA00022837"/>
    </source>
</evidence>
<feature type="transmembrane region" description="Helical" evidence="10">
    <location>
        <begin position="51"/>
        <end position="71"/>
    </location>
</feature>
<dbReference type="GO" id="GO:0000329">
    <property type="term" value="C:fungal-type vacuole membrane"/>
    <property type="evidence" value="ECO:0007669"/>
    <property type="project" value="TreeGrafter"/>
</dbReference>
<dbReference type="AlphaFoldDB" id="A0A1L9S5J8"/>
<dbReference type="RefSeq" id="XP_022576933.1">
    <property type="nucleotide sequence ID" value="XM_022724284.1"/>
</dbReference>
<dbReference type="STRING" id="1073090.A0A1L9S5J8"/>
<dbReference type="InterPro" id="IPR004837">
    <property type="entry name" value="NaCa_Exmemb"/>
</dbReference>
<feature type="transmembrane region" description="Helical" evidence="10">
    <location>
        <begin position="109"/>
        <end position="131"/>
    </location>
</feature>
<feature type="transmembrane region" description="Helical" evidence="10">
    <location>
        <begin position="174"/>
        <end position="191"/>
    </location>
</feature>
<evidence type="ECO:0000256" key="8">
    <source>
        <dbReference type="ARBA" id="ARBA00023065"/>
    </source>
</evidence>
<dbReference type="NCBIfam" id="TIGR00378">
    <property type="entry name" value="cax"/>
    <property type="match status" value="1"/>
</dbReference>
<comment type="subcellular location">
    <subcellularLocation>
        <location evidence="1">Endomembrane system</location>
        <topology evidence="1">Multi-pass membrane protein</topology>
    </subcellularLocation>
    <subcellularLocation>
        <location evidence="10">Vacuole membrane</location>
    </subcellularLocation>
</comment>
<feature type="region of interest" description="Disordered" evidence="11">
    <location>
        <begin position="262"/>
        <end position="287"/>
    </location>
</feature>
<dbReference type="PANTHER" id="PTHR31503">
    <property type="entry name" value="VACUOLAR CALCIUM ION TRANSPORTER"/>
    <property type="match status" value="1"/>
</dbReference>
<evidence type="ECO:0000259" key="12">
    <source>
        <dbReference type="Pfam" id="PF01699"/>
    </source>
</evidence>
<evidence type="ECO:0000256" key="2">
    <source>
        <dbReference type="ARBA" id="ARBA00008170"/>
    </source>
</evidence>
<feature type="region of interest" description="Disordered" evidence="11">
    <location>
        <begin position="1"/>
        <end position="20"/>
    </location>
</feature>
<dbReference type="Proteomes" id="UP000184188">
    <property type="component" value="Unassembled WGS sequence"/>
</dbReference>
<dbReference type="GeneID" id="34610749"/>
<comment type="function">
    <text evidence="10">Has a role in promoting intracellular calcium ion sequestration via the exchange of calcium ions for hydrogen ions across the vacuolar membrane. Involved also in manganese ion homeostasis via its uptake into the vacuole.</text>
</comment>
<dbReference type="GO" id="GO:0015369">
    <property type="term" value="F:calcium:proton antiporter activity"/>
    <property type="evidence" value="ECO:0007669"/>
    <property type="project" value="UniProtKB-UniRule"/>
</dbReference>
<accession>A0A1L9S5J8</accession>
<dbReference type="VEuPathDB" id="FungiDB:ASPZODRAFT_137329"/>
<organism evidence="13 14">
    <name type="scientific">Penicilliopsis zonata CBS 506.65</name>
    <dbReference type="NCBI Taxonomy" id="1073090"/>
    <lineage>
        <taxon>Eukaryota</taxon>
        <taxon>Fungi</taxon>
        <taxon>Dikarya</taxon>
        <taxon>Ascomycota</taxon>
        <taxon>Pezizomycotina</taxon>
        <taxon>Eurotiomycetes</taxon>
        <taxon>Eurotiomycetidae</taxon>
        <taxon>Eurotiales</taxon>
        <taxon>Aspergillaceae</taxon>
        <taxon>Penicilliopsis</taxon>
    </lineage>
</organism>
<feature type="transmembrane region" description="Helical" evidence="10">
    <location>
        <begin position="137"/>
        <end position="162"/>
    </location>
</feature>
<evidence type="ECO:0000313" key="13">
    <source>
        <dbReference type="EMBL" id="OJJ42423.1"/>
    </source>
</evidence>
<keyword evidence="8 10" id="KW-0406">Ion transport</keyword>
<dbReference type="InterPro" id="IPR004798">
    <property type="entry name" value="CAX-like"/>
</dbReference>
<feature type="transmembrane region" description="Helical" evidence="10">
    <location>
        <begin position="302"/>
        <end position="320"/>
    </location>
</feature>
<name>A0A1L9S5J8_9EURO</name>
<dbReference type="Pfam" id="PF01699">
    <property type="entry name" value="Na_Ca_ex"/>
    <property type="match status" value="2"/>
</dbReference>
<evidence type="ECO:0000256" key="1">
    <source>
        <dbReference type="ARBA" id="ARBA00004127"/>
    </source>
</evidence>
<evidence type="ECO:0000256" key="11">
    <source>
        <dbReference type="SAM" id="MobiDB-lite"/>
    </source>
</evidence>
<dbReference type="PANTHER" id="PTHR31503:SF22">
    <property type="entry name" value="VACUOLAR CALCIUM ION TRANSPORTER"/>
    <property type="match status" value="1"/>
</dbReference>
<reference evidence="14" key="1">
    <citation type="journal article" date="2017" name="Genome Biol.">
        <title>Comparative genomics reveals high biological diversity and specific adaptations in the industrially and medically important fungal genus Aspergillus.</title>
        <authorList>
            <person name="de Vries R.P."/>
            <person name="Riley R."/>
            <person name="Wiebenga A."/>
            <person name="Aguilar-Osorio G."/>
            <person name="Amillis S."/>
            <person name="Uchima C.A."/>
            <person name="Anderluh G."/>
            <person name="Asadollahi M."/>
            <person name="Askin M."/>
            <person name="Barry K."/>
            <person name="Battaglia E."/>
            <person name="Bayram O."/>
            <person name="Benocci T."/>
            <person name="Braus-Stromeyer S.A."/>
            <person name="Caldana C."/>
            <person name="Canovas D."/>
            <person name="Cerqueira G.C."/>
            <person name="Chen F."/>
            <person name="Chen W."/>
            <person name="Choi C."/>
            <person name="Clum A."/>
            <person name="Dos Santos R.A."/>
            <person name="Damasio A.R."/>
            <person name="Diallinas G."/>
            <person name="Emri T."/>
            <person name="Fekete E."/>
            <person name="Flipphi M."/>
            <person name="Freyberg S."/>
            <person name="Gallo A."/>
            <person name="Gournas C."/>
            <person name="Habgood R."/>
            <person name="Hainaut M."/>
            <person name="Harispe M.L."/>
            <person name="Henrissat B."/>
            <person name="Hilden K.S."/>
            <person name="Hope R."/>
            <person name="Hossain A."/>
            <person name="Karabika E."/>
            <person name="Karaffa L."/>
            <person name="Karanyi Z."/>
            <person name="Krasevec N."/>
            <person name="Kuo A."/>
            <person name="Kusch H."/>
            <person name="LaButti K."/>
            <person name="Lagendijk E.L."/>
            <person name="Lapidus A."/>
            <person name="Levasseur A."/>
            <person name="Lindquist E."/>
            <person name="Lipzen A."/>
            <person name="Logrieco A.F."/>
            <person name="MacCabe A."/>
            <person name="Maekelae M.R."/>
            <person name="Malavazi I."/>
            <person name="Melin P."/>
            <person name="Meyer V."/>
            <person name="Mielnichuk N."/>
            <person name="Miskei M."/>
            <person name="Molnar A.P."/>
            <person name="Mule G."/>
            <person name="Ngan C.Y."/>
            <person name="Orejas M."/>
            <person name="Orosz E."/>
            <person name="Ouedraogo J.P."/>
            <person name="Overkamp K.M."/>
            <person name="Park H.-S."/>
            <person name="Perrone G."/>
            <person name="Piumi F."/>
            <person name="Punt P.J."/>
            <person name="Ram A.F."/>
            <person name="Ramon A."/>
            <person name="Rauscher S."/>
            <person name="Record E."/>
            <person name="Riano-Pachon D.M."/>
            <person name="Robert V."/>
            <person name="Roehrig J."/>
            <person name="Ruller R."/>
            <person name="Salamov A."/>
            <person name="Salih N.S."/>
            <person name="Samson R.A."/>
            <person name="Sandor E."/>
            <person name="Sanguinetti M."/>
            <person name="Schuetze T."/>
            <person name="Sepcic K."/>
            <person name="Shelest E."/>
            <person name="Sherlock G."/>
            <person name="Sophianopoulou V."/>
            <person name="Squina F.M."/>
            <person name="Sun H."/>
            <person name="Susca A."/>
            <person name="Todd R.B."/>
            <person name="Tsang A."/>
            <person name="Unkles S.E."/>
            <person name="van de Wiele N."/>
            <person name="van Rossen-Uffink D."/>
            <person name="Oliveira J.V."/>
            <person name="Vesth T.C."/>
            <person name="Visser J."/>
            <person name="Yu J.-H."/>
            <person name="Zhou M."/>
            <person name="Andersen M.R."/>
            <person name="Archer D.B."/>
            <person name="Baker S.E."/>
            <person name="Benoit I."/>
            <person name="Brakhage A.A."/>
            <person name="Braus G.H."/>
            <person name="Fischer R."/>
            <person name="Frisvad J.C."/>
            <person name="Goldman G.H."/>
            <person name="Houbraken J."/>
            <person name="Oakley B."/>
            <person name="Pocsi I."/>
            <person name="Scazzocchio C."/>
            <person name="Seiboth B."/>
            <person name="vanKuyk P.A."/>
            <person name="Wortman J."/>
            <person name="Dyer P.S."/>
            <person name="Grigoriev I.V."/>
        </authorList>
    </citation>
    <scope>NUCLEOTIDE SEQUENCE [LARGE SCALE GENOMIC DNA]</scope>
    <source>
        <strain evidence="14">CBS 506.65</strain>
    </source>
</reference>
<evidence type="ECO:0000256" key="10">
    <source>
        <dbReference type="RuleBase" id="RU365028"/>
    </source>
</evidence>
<keyword evidence="9 10" id="KW-0472">Membrane</keyword>
<feature type="domain" description="Sodium/calcium exchanger membrane region" evidence="12">
    <location>
        <begin position="77"/>
        <end position="232"/>
    </location>
</feature>
<feature type="transmembrane region" description="Helical" evidence="10">
    <location>
        <begin position="431"/>
        <end position="450"/>
    </location>
</feature>
<keyword evidence="5 10" id="KW-0812">Transmembrane</keyword>
<feature type="transmembrane region" description="Helical" evidence="10">
    <location>
        <begin position="369"/>
        <end position="396"/>
    </location>
</feature>
<keyword evidence="14" id="KW-1185">Reference proteome</keyword>
<feature type="compositionally biased region" description="Acidic residues" evidence="11">
    <location>
        <begin position="262"/>
        <end position="274"/>
    </location>
</feature>
<keyword evidence="3 10" id="KW-0813">Transport</keyword>
<dbReference type="OrthoDB" id="1699231at2759"/>
<feature type="transmembrane region" description="Helical" evidence="10">
    <location>
        <begin position="77"/>
        <end position="97"/>
    </location>
</feature>
<gene>
    <name evidence="13" type="ORF">ASPZODRAFT_137329</name>
</gene>
<feature type="compositionally biased region" description="Basic and acidic residues" evidence="11">
    <location>
        <begin position="8"/>
        <end position="20"/>
    </location>
</feature>
<keyword evidence="6 10" id="KW-0106">Calcium</keyword>
<evidence type="ECO:0000313" key="14">
    <source>
        <dbReference type="Proteomes" id="UP000184188"/>
    </source>
</evidence>
<comment type="similarity">
    <text evidence="2 10">Belongs to the Ca(2+):cation antiporter (CaCA) (TC 2.A.19) family.</text>
</comment>
<dbReference type="Gene3D" id="1.20.1420.30">
    <property type="entry name" value="NCX, central ion-binding region"/>
    <property type="match status" value="2"/>
</dbReference>
<evidence type="ECO:0000256" key="5">
    <source>
        <dbReference type="ARBA" id="ARBA00022692"/>
    </source>
</evidence>
<dbReference type="EMBL" id="KV878360">
    <property type="protein sequence ID" value="OJJ42423.1"/>
    <property type="molecule type" value="Genomic_DNA"/>
</dbReference>
<keyword evidence="4 10" id="KW-0109">Calcium transport</keyword>
<evidence type="ECO:0000256" key="4">
    <source>
        <dbReference type="ARBA" id="ARBA00022568"/>
    </source>
</evidence>
<feature type="transmembrane region" description="Helical" evidence="10">
    <location>
        <begin position="211"/>
        <end position="230"/>
    </location>
</feature>